<dbReference type="PROSITE" id="PS51257">
    <property type="entry name" value="PROKAR_LIPOPROTEIN"/>
    <property type="match status" value="1"/>
</dbReference>
<feature type="domain" description="RagB/SusD" evidence="6">
    <location>
        <begin position="347"/>
        <end position="471"/>
    </location>
</feature>
<evidence type="ECO:0000259" key="6">
    <source>
        <dbReference type="Pfam" id="PF07980"/>
    </source>
</evidence>
<keyword evidence="3" id="KW-0732">Signal</keyword>
<evidence type="ECO:0000256" key="1">
    <source>
        <dbReference type="ARBA" id="ARBA00004442"/>
    </source>
</evidence>
<organism evidence="8 9">
    <name type="scientific">Fibrivirga algicola</name>
    <dbReference type="NCBI Taxonomy" id="2950420"/>
    <lineage>
        <taxon>Bacteria</taxon>
        <taxon>Pseudomonadati</taxon>
        <taxon>Bacteroidota</taxon>
        <taxon>Cytophagia</taxon>
        <taxon>Cytophagales</taxon>
        <taxon>Spirosomataceae</taxon>
        <taxon>Fibrivirga</taxon>
    </lineage>
</organism>
<reference evidence="9" key="2">
    <citation type="submission" date="2023-07" db="EMBL/GenBank/DDBJ databases">
        <authorList>
            <person name="Jung D.-H."/>
        </authorList>
    </citation>
    <scope>NUCLEOTIDE SEQUENCE [LARGE SCALE GENOMIC DNA]</scope>
    <source>
        <strain evidence="9">JA-25</strain>
    </source>
</reference>
<keyword evidence="4" id="KW-0472">Membrane</keyword>
<evidence type="ECO:0000256" key="5">
    <source>
        <dbReference type="ARBA" id="ARBA00023237"/>
    </source>
</evidence>
<evidence type="ECO:0000256" key="2">
    <source>
        <dbReference type="ARBA" id="ARBA00006275"/>
    </source>
</evidence>
<dbReference type="Gene3D" id="1.25.40.390">
    <property type="match status" value="1"/>
</dbReference>
<keyword evidence="9" id="KW-1185">Reference proteome</keyword>
<dbReference type="SUPFAM" id="SSF48452">
    <property type="entry name" value="TPR-like"/>
    <property type="match status" value="1"/>
</dbReference>
<evidence type="ECO:0000313" key="8">
    <source>
        <dbReference type="EMBL" id="NID11143.1"/>
    </source>
</evidence>
<dbReference type="Pfam" id="PF14322">
    <property type="entry name" value="SusD-like_3"/>
    <property type="match status" value="1"/>
</dbReference>
<dbReference type="Proteomes" id="UP000606008">
    <property type="component" value="Unassembled WGS sequence"/>
</dbReference>
<dbReference type="InterPro" id="IPR011990">
    <property type="entry name" value="TPR-like_helical_dom_sf"/>
</dbReference>
<dbReference type="EMBL" id="WAEL01000004">
    <property type="protein sequence ID" value="NID11143.1"/>
    <property type="molecule type" value="Genomic_DNA"/>
</dbReference>
<evidence type="ECO:0000259" key="7">
    <source>
        <dbReference type="Pfam" id="PF14322"/>
    </source>
</evidence>
<feature type="domain" description="SusD-like N-terminal" evidence="7">
    <location>
        <begin position="65"/>
        <end position="231"/>
    </location>
</feature>
<sequence length="471" mass="51644">MFKPYKLVLTGSLVLLGASSCSDLLVTEPKQSISSAVALTDITGLRSLLISVYDRLQPATYYGQRMMIAPEIMADNVRLANQNSNRYFNERVNAPNAHMQQYWDNYGGINEANFILSGIDGANTTGVEKTQIKGEALFLRALLYFDMARVFAYEPKKIVNGFDKGLILRTTPTDDASKATFEARATVEQTYQQIEKDLKDAIELLPAMAAATNRQRANKAAAQGLLSRLYLYWEKYPECIQLATDAMASPAARLVTGAQYAAAFTASPNPESLFEINYVQATESLGSNESLHSLTNPPSVTTGNWGDVVFTTELLNLYDAADARRAAFYASTKSGEAVTFSRKYSGARGAFTDNVPVMRYSELLLIRAEAYAASGDNVKAQADLNTLRARAGVTPVAATVTGQALIDAILTERRLELVLEGHRFFDLKRRGLTITKASLSAVVPYTDYRILAPIPTAQVQLNTKLQQNPGY</sequence>
<comment type="subcellular location">
    <subcellularLocation>
        <location evidence="1">Cell outer membrane</location>
    </subcellularLocation>
</comment>
<evidence type="ECO:0000256" key="3">
    <source>
        <dbReference type="ARBA" id="ARBA00022729"/>
    </source>
</evidence>
<reference evidence="9" key="1">
    <citation type="submission" date="2019-09" db="EMBL/GenBank/DDBJ databases">
        <authorList>
            <person name="Jung D.-H."/>
        </authorList>
    </citation>
    <scope>NUCLEOTIDE SEQUENCE [LARGE SCALE GENOMIC DNA]</scope>
    <source>
        <strain evidence="9">JA-25</strain>
    </source>
</reference>
<dbReference type="Pfam" id="PF07980">
    <property type="entry name" value="SusD_RagB"/>
    <property type="match status" value="1"/>
</dbReference>
<dbReference type="InterPro" id="IPR012944">
    <property type="entry name" value="SusD_RagB_dom"/>
</dbReference>
<keyword evidence="5" id="KW-0998">Cell outer membrane</keyword>
<accession>A0ABX0QJW7</accession>
<evidence type="ECO:0000256" key="4">
    <source>
        <dbReference type="ARBA" id="ARBA00023136"/>
    </source>
</evidence>
<protein>
    <submittedName>
        <fullName evidence="8">RagB/SusD family nutrient uptake outer membrane protein</fullName>
    </submittedName>
</protein>
<dbReference type="CDD" id="cd08977">
    <property type="entry name" value="SusD"/>
    <property type="match status" value="1"/>
</dbReference>
<dbReference type="InterPro" id="IPR033985">
    <property type="entry name" value="SusD-like_N"/>
</dbReference>
<comment type="similarity">
    <text evidence="2">Belongs to the SusD family.</text>
</comment>
<dbReference type="RefSeq" id="WP_229369892.1">
    <property type="nucleotide sequence ID" value="NZ_WAEL01000004.1"/>
</dbReference>
<evidence type="ECO:0000313" key="9">
    <source>
        <dbReference type="Proteomes" id="UP000606008"/>
    </source>
</evidence>
<gene>
    <name evidence="8" type="ORF">F7231_13260</name>
</gene>
<proteinExistence type="inferred from homology"/>
<name>A0ABX0QJW7_9BACT</name>
<comment type="caution">
    <text evidence="8">The sequence shown here is derived from an EMBL/GenBank/DDBJ whole genome shotgun (WGS) entry which is preliminary data.</text>
</comment>